<feature type="compositionally biased region" description="Basic and acidic residues" evidence="3">
    <location>
        <begin position="27"/>
        <end position="62"/>
    </location>
</feature>
<evidence type="ECO:0000313" key="6">
    <source>
        <dbReference type="Proteomes" id="UP000095282"/>
    </source>
</evidence>
<dbReference type="InterPro" id="IPR018816">
    <property type="entry name" value="Cactin_central"/>
</dbReference>
<dbReference type="GO" id="GO:0045292">
    <property type="term" value="P:mRNA cis splicing, via spliceosome"/>
    <property type="evidence" value="ECO:0007669"/>
    <property type="project" value="TreeGrafter"/>
</dbReference>
<feature type="compositionally biased region" description="Basic residues" evidence="3">
    <location>
        <begin position="63"/>
        <end position="75"/>
    </location>
</feature>
<feature type="compositionally biased region" description="Basic residues" evidence="3">
    <location>
        <begin position="1"/>
        <end position="16"/>
    </location>
</feature>
<dbReference type="SMART" id="SM01050">
    <property type="entry name" value="CactinC_cactus"/>
    <property type="match status" value="1"/>
</dbReference>
<dbReference type="WBParaSite" id="Csp11.Scaffold630.g19512.t1">
    <property type="protein sequence ID" value="Csp11.Scaffold630.g19512.t1"/>
    <property type="gene ID" value="Csp11.Scaffold630.g19512"/>
</dbReference>
<comment type="similarity">
    <text evidence="1">Belongs to the CACTIN family.</text>
</comment>
<feature type="region of interest" description="Disordered" evidence="3">
    <location>
        <begin position="382"/>
        <end position="401"/>
    </location>
</feature>
<feature type="domain" description="Splicing factor Cactin C-terminal" evidence="4">
    <location>
        <begin position="533"/>
        <end position="656"/>
    </location>
</feature>
<feature type="region of interest" description="Disordered" evidence="3">
    <location>
        <begin position="478"/>
        <end position="501"/>
    </location>
</feature>
<organism evidence="6 7">
    <name type="scientific">Caenorhabditis tropicalis</name>
    <dbReference type="NCBI Taxonomy" id="1561998"/>
    <lineage>
        <taxon>Eukaryota</taxon>
        <taxon>Metazoa</taxon>
        <taxon>Ecdysozoa</taxon>
        <taxon>Nematoda</taxon>
        <taxon>Chromadorea</taxon>
        <taxon>Rhabditida</taxon>
        <taxon>Rhabditina</taxon>
        <taxon>Rhabditomorpha</taxon>
        <taxon>Rhabditoidea</taxon>
        <taxon>Rhabditidae</taxon>
        <taxon>Peloderinae</taxon>
        <taxon>Caenorhabditis</taxon>
    </lineage>
</organism>
<feature type="compositionally biased region" description="Low complexity" evidence="3">
    <location>
        <begin position="484"/>
        <end position="501"/>
    </location>
</feature>
<dbReference type="STRING" id="1561998.A0A1I7UUL9"/>
<evidence type="ECO:0000256" key="2">
    <source>
        <dbReference type="ARBA" id="ARBA00034534"/>
    </source>
</evidence>
<dbReference type="AlphaFoldDB" id="A0A1I7UUL9"/>
<dbReference type="GO" id="GO:0005737">
    <property type="term" value="C:cytoplasm"/>
    <property type="evidence" value="ECO:0007669"/>
    <property type="project" value="TreeGrafter"/>
</dbReference>
<dbReference type="Pfam" id="PF09732">
    <property type="entry name" value="CactinC_cactus"/>
    <property type="match status" value="1"/>
</dbReference>
<evidence type="ECO:0000259" key="4">
    <source>
        <dbReference type="Pfam" id="PF09732"/>
    </source>
</evidence>
<dbReference type="eggNOG" id="KOG2370">
    <property type="taxonomic scope" value="Eukaryota"/>
</dbReference>
<evidence type="ECO:0000313" key="7">
    <source>
        <dbReference type="WBParaSite" id="Csp11.Scaffold630.g19512.t1"/>
    </source>
</evidence>
<evidence type="ECO:0000259" key="5">
    <source>
        <dbReference type="Pfam" id="PF10312"/>
    </source>
</evidence>
<dbReference type="Pfam" id="PF10312">
    <property type="entry name" value="Cactin_mid"/>
    <property type="match status" value="1"/>
</dbReference>
<dbReference type="GO" id="GO:0005681">
    <property type="term" value="C:spliceosomal complex"/>
    <property type="evidence" value="ECO:0007669"/>
    <property type="project" value="TreeGrafter"/>
</dbReference>
<dbReference type="PANTHER" id="PTHR21737:SF4">
    <property type="entry name" value="SPLICING FACTOR CACTIN"/>
    <property type="match status" value="1"/>
</dbReference>
<reference evidence="7" key="1">
    <citation type="submission" date="2016-11" db="UniProtKB">
        <authorList>
            <consortium name="WormBaseParasite"/>
        </authorList>
    </citation>
    <scope>IDENTIFICATION</scope>
</reference>
<dbReference type="PANTHER" id="PTHR21737">
    <property type="entry name" value="POLYGLUTAMINE BINDING PROTEIN 1/MARVEL MEMBRANE-ASSOCIATING DOMAIN CONTAINING 3"/>
    <property type="match status" value="1"/>
</dbReference>
<sequence length="656" mass="77685">MGKDKSKHKKDRKRTRSSSSDSEDDREIQLQRRLLDERKRRKEEKERAKKEMKDNETLEEKKQRRMEKKRRKDEKRKREEQEDSLIPSELNYTNLNNPFNDTKLTQTFVWGKKLEKEGKSGLTQDEITRETSQRIRKNLTEAAEFKRIRDTRAAVKEDMEMMKRDADLRAGQMTDSKEREFQMDQIKERTRIRIDQGRAKAIDLLSRYIRFAEQNPFTSSVPDFELVNPVECMKSTCSSVEDYEDLIEDIKTYRELDGWSKNETFWLDITRIAEDEIQKRVAPRRGNVHSVVETDVLNTFKDKTINELLKMEGDLERKMNGKTGNEFYENVINKLRIFIARKRNNQHHQKVQRLQLAIIREEQKKEIQAECENEKVADTVKVVKSEEEDDDDDEDDEKLSKKVRRKVDIQTLDDPELDEQEKERKWRALSDDQLENVTLELYRNGNYSPPYNGFDDTMPGIEIIDAQADFESLMEKRNKNRGISPSSSASSSTPGAAAAAPNSRMIAIARQGMEGDESMFSVEEQLETQKHLWSDKYRPRKPTYLNRVQTGFDWNKYNQTHYDQDNPPPKIVQGYKFNIFYPDLLDVTSTPTFVVTPCDDRDFAVIRFKSGPPYEDIAFKVVNREWETLHKNGYKCQFQNGVFQLWFMFKKYRYRR</sequence>
<feature type="compositionally biased region" description="Acidic residues" evidence="3">
    <location>
        <begin position="386"/>
        <end position="397"/>
    </location>
</feature>
<dbReference type="InterPro" id="IPR019134">
    <property type="entry name" value="Cactin_C"/>
</dbReference>
<name>A0A1I7UUL9_9PELO</name>
<accession>A0A1I7UUL9</accession>
<keyword evidence="6" id="KW-1185">Reference proteome</keyword>
<protein>
    <recommendedName>
        <fullName evidence="2">Splicing factor Cactin</fullName>
    </recommendedName>
</protein>
<feature type="domain" description="Splicing factor cactin central" evidence="5">
    <location>
        <begin position="173"/>
        <end position="343"/>
    </location>
</feature>
<dbReference type="Proteomes" id="UP000095282">
    <property type="component" value="Unplaced"/>
</dbReference>
<evidence type="ECO:0000256" key="3">
    <source>
        <dbReference type="SAM" id="MobiDB-lite"/>
    </source>
</evidence>
<feature type="region of interest" description="Disordered" evidence="3">
    <location>
        <begin position="1"/>
        <end position="93"/>
    </location>
</feature>
<proteinExistence type="inferred from homology"/>
<evidence type="ECO:0000256" key="1">
    <source>
        <dbReference type="ARBA" id="ARBA00006895"/>
    </source>
</evidence>